<evidence type="ECO:0000313" key="3">
    <source>
        <dbReference type="Proteomes" id="UP001203831"/>
    </source>
</evidence>
<accession>A0ABT0TWD5</accession>
<dbReference type="SMART" id="SM00316">
    <property type="entry name" value="S1"/>
    <property type="match status" value="1"/>
</dbReference>
<feature type="domain" description="S1 motif" evidence="1">
    <location>
        <begin position="21"/>
        <end position="87"/>
    </location>
</feature>
<keyword evidence="3" id="KW-1185">Reference proteome</keyword>
<gene>
    <name evidence="2" type="ORF">L7J86_00675</name>
</gene>
<comment type="caution">
    <text evidence="2">The sequence shown here is derived from an EMBL/GenBank/DDBJ whole genome shotgun (WGS) entry which is preliminary data.</text>
</comment>
<evidence type="ECO:0000259" key="1">
    <source>
        <dbReference type="PROSITE" id="PS50126"/>
    </source>
</evidence>
<dbReference type="EMBL" id="JAKMAI010000007">
    <property type="protein sequence ID" value="MCM0158303.1"/>
    <property type="molecule type" value="Genomic_DNA"/>
</dbReference>
<dbReference type="RefSeq" id="WP_250672666.1">
    <property type="nucleotide sequence ID" value="NZ_JAKMAI010000007.1"/>
</dbReference>
<dbReference type="InterPro" id="IPR012340">
    <property type="entry name" value="NA-bd_OB-fold"/>
</dbReference>
<dbReference type="PROSITE" id="PS50126">
    <property type="entry name" value="S1"/>
    <property type="match status" value="1"/>
</dbReference>
<dbReference type="InterPro" id="IPR003029">
    <property type="entry name" value="S1_domain"/>
</dbReference>
<sequence length="94" mass="11236">MTKFLNYINEYKNKNKKINFNKIINGKILSINKDYVIVDTNLKSESYVSIKEFYNNENKLEIKINDEIDFYLEDIDNENGETIISREKAKLYKV</sequence>
<organism evidence="2 3">
    <name type="scientific">endosymbiont of Metamasius hemipterus</name>
    <dbReference type="NCBI Taxonomy" id="204627"/>
    <lineage>
        <taxon>Bacteria</taxon>
        <taxon>Pseudomonadati</taxon>
        <taxon>Pseudomonadota</taxon>
        <taxon>Gammaproteobacteria</taxon>
        <taxon>Candidatus Nardonella</taxon>
    </lineage>
</organism>
<dbReference type="Gene3D" id="2.40.50.140">
    <property type="entry name" value="Nucleic acid-binding proteins"/>
    <property type="match status" value="1"/>
</dbReference>
<evidence type="ECO:0000313" key="2">
    <source>
        <dbReference type="EMBL" id="MCM0158303.1"/>
    </source>
</evidence>
<dbReference type="Pfam" id="PF00575">
    <property type="entry name" value="S1"/>
    <property type="match status" value="1"/>
</dbReference>
<dbReference type="Proteomes" id="UP001203831">
    <property type="component" value="Unassembled WGS sequence"/>
</dbReference>
<reference evidence="2" key="1">
    <citation type="submission" date="2022-01" db="EMBL/GenBank/DDBJ databases">
        <title>Genome assemble of Metamasius hemipterus Nardonella endosymbiont.</title>
        <authorList>
            <person name="Palmieri L."/>
            <person name="Pavarini R."/>
            <person name="Sharma P."/>
        </authorList>
    </citation>
    <scope>NUCLEOTIDE SEQUENCE [LARGE SCALE GENOMIC DNA]</scope>
    <source>
        <strain evidence="2">NARMHE1</strain>
    </source>
</reference>
<name>A0ABT0TWD5_9GAMM</name>
<proteinExistence type="predicted"/>
<dbReference type="SUPFAM" id="SSF50249">
    <property type="entry name" value="Nucleic acid-binding proteins"/>
    <property type="match status" value="1"/>
</dbReference>
<protein>
    <submittedName>
        <fullName evidence="2">S1 RNA-binding domain-containing protein</fullName>
    </submittedName>
</protein>